<evidence type="ECO:0000313" key="1">
    <source>
        <dbReference type="EMBL" id="KAH7927005.1"/>
    </source>
</evidence>
<accession>A0ACB8BPD7</accession>
<reference evidence="1" key="1">
    <citation type="journal article" date="2021" name="New Phytol.">
        <title>Evolutionary innovations through gain and loss of genes in the ectomycorrhizal Boletales.</title>
        <authorList>
            <person name="Wu G."/>
            <person name="Miyauchi S."/>
            <person name="Morin E."/>
            <person name="Kuo A."/>
            <person name="Drula E."/>
            <person name="Varga T."/>
            <person name="Kohler A."/>
            <person name="Feng B."/>
            <person name="Cao Y."/>
            <person name="Lipzen A."/>
            <person name="Daum C."/>
            <person name="Hundley H."/>
            <person name="Pangilinan J."/>
            <person name="Johnson J."/>
            <person name="Barry K."/>
            <person name="LaButti K."/>
            <person name="Ng V."/>
            <person name="Ahrendt S."/>
            <person name="Min B."/>
            <person name="Choi I.G."/>
            <person name="Park H."/>
            <person name="Plett J.M."/>
            <person name="Magnuson J."/>
            <person name="Spatafora J.W."/>
            <person name="Nagy L.G."/>
            <person name="Henrissat B."/>
            <person name="Grigoriev I.V."/>
            <person name="Yang Z.L."/>
            <person name="Xu J."/>
            <person name="Martin F.M."/>
        </authorList>
    </citation>
    <scope>NUCLEOTIDE SEQUENCE</scope>
    <source>
        <strain evidence="1">KUC20120723A-06</strain>
    </source>
</reference>
<gene>
    <name evidence="1" type="ORF">BV22DRAFT_309073</name>
</gene>
<sequence>MHDSKHTFATPTHRWSPGPRSRFLAPQSAIRSLHPSLPPAYARSQTVRPHSQECDAPLAHLDSHPFLPLPASSPCAANSAAATASLIVGNVDCMGLEFLNRMPQILFAFPPRKDPSSPTLPGKPLRP</sequence>
<keyword evidence="2" id="KW-1185">Reference proteome</keyword>
<proteinExistence type="predicted"/>
<comment type="caution">
    <text evidence="1">The sequence shown here is derived from an EMBL/GenBank/DDBJ whole genome shotgun (WGS) entry which is preliminary data.</text>
</comment>
<evidence type="ECO:0000313" key="2">
    <source>
        <dbReference type="Proteomes" id="UP000790709"/>
    </source>
</evidence>
<dbReference type="EMBL" id="MU266373">
    <property type="protein sequence ID" value="KAH7927005.1"/>
    <property type="molecule type" value="Genomic_DNA"/>
</dbReference>
<protein>
    <submittedName>
        <fullName evidence="1">Uncharacterized protein</fullName>
    </submittedName>
</protein>
<organism evidence="1 2">
    <name type="scientific">Leucogyrophana mollusca</name>
    <dbReference type="NCBI Taxonomy" id="85980"/>
    <lineage>
        <taxon>Eukaryota</taxon>
        <taxon>Fungi</taxon>
        <taxon>Dikarya</taxon>
        <taxon>Basidiomycota</taxon>
        <taxon>Agaricomycotina</taxon>
        <taxon>Agaricomycetes</taxon>
        <taxon>Agaricomycetidae</taxon>
        <taxon>Boletales</taxon>
        <taxon>Boletales incertae sedis</taxon>
        <taxon>Leucogyrophana</taxon>
    </lineage>
</organism>
<name>A0ACB8BPD7_9AGAM</name>
<dbReference type="Proteomes" id="UP000790709">
    <property type="component" value="Unassembled WGS sequence"/>
</dbReference>